<name>A0A1H3BC13_EUBBA</name>
<comment type="similarity">
    <text evidence="14 15">Belongs to the NAD-dependent DNA ligase family. LigA subfamily.</text>
</comment>
<feature type="binding site" evidence="15">
    <location>
        <position position="136"/>
    </location>
    <ligand>
        <name>NAD(+)</name>
        <dbReference type="ChEBI" id="CHEBI:57540"/>
    </ligand>
</feature>
<feature type="binding site" evidence="15">
    <location>
        <position position="286"/>
    </location>
    <ligand>
        <name>NAD(+)</name>
        <dbReference type="ChEBI" id="CHEBI:57540"/>
    </ligand>
</feature>
<protein>
    <recommendedName>
        <fullName evidence="3 15">DNA ligase</fullName>
        <ecNumber evidence="2 15">6.5.1.2</ecNumber>
    </recommendedName>
    <alternativeName>
        <fullName evidence="15">Polydeoxyribonucleotide synthase [NAD(+)]</fullName>
    </alternativeName>
</protein>
<dbReference type="PANTHER" id="PTHR23389:SF9">
    <property type="entry name" value="DNA LIGASE"/>
    <property type="match status" value="1"/>
</dbReference>
<feature type="binding site" evidence="15">
    <location>
        <position position="113"/>
    </location>
    <ligand>
        <name>NAD(+)</name>
        <dbReference type="ChEBI" id="CHEBI:57540"/>
    </ligand>
</feature>
<dbReference type="AlphaFoldDB" id="A0A1H3BC13"/>
<dbReference type="Gene3D" id="1.10.150.20">
    <property type="entry name" value="5' to 3' exonuclease, C-terminal subdomain"/>
    <property type="match status" value="2"/>
</dbReference>
<accession>A0A1H3BC13</accession>
<dbReference type="Proteomes" id="UP000199652">
    <property type="component" value="Unassembled WGS sequence"/>
</dbReference>
<dbReference type="Pfam" id="PF03120">
    <property type="entry name" value="OB_DNA_ligase"/>
    <property type="match status" value="1"/>
</dbReference>
<dbReference type="InterPro" id="IPR004150">
    <property type="entry name" value="NAD_DNA_ligase_OB"/>
</dbReference>
<evidence type="ECO:0000313" key="17">
    <source>
        <dbReference type="EMBL" id="SDX39477.1"/>
    </source>
</evidence>
<proteinExistence type="inferred from homology"/>
<dbReference type="NCBIfam" id="NF005932">
    <property type="entry name" value="PRK07956.1"/>
    <property type="match status" value="1"/>
</dbReference>
<evidence type="ECO:0000256" key="12">
    <source>
        <dbReference type="ARBA" id="ARBA00023211"/>
    </source>
</evidence>
<dbReference type="FunFam" id="2.40.50.140:FF:000012">
    <property type="entry name" value="DNA ligase"/>
    <property type="match status" value="1"/>
</dbReference>
<dbReference type="CDD" id="cd17748">
    <property type="entry name" value="BRCT_DNA_ligase_like"/>
    <property type="match status" value="1"/>
</dbReference>
<feature type="domain" description="BRCT" evidence="16">
    <location>
        <begin position="586"/>
        <end position="665"/>
    </location>
</feature>
<keyword evidence="5 15" id="KW-0235">DNA replication</keyword>
<evidence type="ECO:0000256" key="14">
    <source>
        <dbReference type="ARBA" id="ARBA00060881"/>
    </source>
</evidence>
<dbReference type="Gene3D" id="3.40.50.10190">
    <property type="entry name" value="BRCT domain"/>
    <property type="match status" value="1"/>
</dbReference>
<feature type="binding site" evidence="15">
    <location>
        <position position="427"/>
    </location>
    <ligand>
        <name>Zn(2+)</name>
        <dbReference type="ChEBI" id="CHEBI:29105"/>
    </ligand>
</feature>
<dbReference type="STRING" id="1528.SAMN04488579_10221"/>
<dbReference type="SUPFAM" id="SSF52113">
    <property type="entry name" value="BRCT domain"/>
    <property type="match status" value="1"/>
</dbReference>
<dbReference type="SMART" id="SM00278">
    <property type="entry name" value="HhH1"/>
    <property type="match status" value="3"/>
</dbReference>
<evidence type="ECO:0000256" key="9">
    <source>
        <dbReference type="ARBA" id="ARBA00022842"/>
    </source>
</evidence>
<feature type="binding site" evidence="15">
    <location>
        <position position="422"/>
    </location>
    <ligand>
        <name>Zn(2+)</name>
        <dbReference type="ChEBI" id="CHEBI:29105"/>
    </ligand>
</feature>
<evidence type="ECO:0000256" key="11">
    <source>
        <dbReference type="ARBA" id="ARBA00023204"/>
    </source>
</evidence>
<evidence type="ECO:0000256" key="10">
    <source>
        <dbReference type="ARBA" id="ARBA00023027"/>
    </source>
</evidence>
<dbReference type="GO" id="GO:0046872">
    <property type="term" value="F:metal ion binding"/>
    <property type="evidence" value="ECO:0007669"/>
    <property type="project" value="UniProtKB-KW"/>
</dbReference>
<dbReference type="RefSeq" id="WP_090242681.1">
    <property type="nucleotide sequence ID" value="NZ_FNOU01000002.1"/>
</dbReference>
<keyword evidence="4 15" id="KW-0436">Ligase</keyword>
<dbReference type="InterPro" id="IPR010994">
    <property type="entry name" value="RuvA_2-like"/>
</dbReference>
<sequence>MDTPKQAKQRIAELTKYLETQNRHYYEEDAPQVSDFDYDQAMGELLSLEAAYPEWAAVDSPTKRVGGRPLEAFQKVVYTTPKLSLSNAFNAGELIEFDQRVRKICPDVVYCLEQKFDGLTVVLNYEEGLFVRGSTRGDGQIGEDVTENLRTIPSIPLRLTEPVTLEVRGEVLMDKAGFEKLNEARALADEPLFANPRNAAAGSIRQLDSKLAASRPLRIFVFNLERIENRQFETHEEAFSFLSHWGFHTSPITLCSTMDAVITHIEEMEAGGRNALPYEIDGMVIKVDDLRDREELGDTSKSPRWAIAYKFPPEQTATKLRDITVQVGRTGALTPVAELTPVPLAGSVIARATLHNADYITEKDIRIGDEVIIQKAGDVIPEVVRSVAGKRNGTEKIFEMPAHCPVCGSPTFRLPEEAVTKCVNFDCPAQVFRRMTHFVSRDAMNIDGMGPAIIRQMMDAELLTNVVDIYHLKEHQTELVALEKMGEKSVDNLLEAIEASKDQPLSKLIFALGIPLVGANGAKLLARAFGSMEAFMAADEEALLSVEDVGTKMAAEIQDFFATEANREMILALKAARVNMTEKSESSSSILEGRTFVLTGTLPTMGRREAKALLEANGAKVSGSVSKKTDFVLAGGKPGSKEAKAQELGIPIIDEEALLAMLAQP</sequence>
<dbReference type="InterPro" id="IPR001357">
    <property type="entry name" value="BRCT_dom"/>
</dbReference>
<dbReference type="InterPro" id="IPR004149">
    <property type="entry name" value="Znf_DNAligase_C4"/>
</dbReference>
<dbReference type="InterPro" id="IPR001679">
    <property type="entry name" value="DNA_ligase"/>
</dbReference>
<feature type="binding site" evidence="15">
    <location>
        <begin position="35"/>
        <end position="39"/>
    </location>
    <ligand>
        <name>NAD(+)</name>
        <dbReference type="ChEBI" id="CHEBI:57540"/>
    </ligand>
</feature>
<dbReference type="InterPro" id="IPR013840">
    <property type="entry name" value="DNAligase_N"/>
</dbReference>
<dbReference type="FunFam" id="1.10.150.20:FF:000007">
    <property type="entry name" value="DNA ligase"/>
    <property type="match status" value="1"/>
</dbReference>
<dbReference type="Pfam" id="PF01653">
    <property type="entry name" value="DNA_ligase_aden"/>
    <property type="match status" value="1"/>
</dbReference>
<dbReference type="SMART" id="SM00532">
    <property type="entry name" value="LIGANc"/>
    <property type="match status" value="1"/>
</dbReference>
<dbReference type="GO" id="GO:0006281">
    <property type="term" value="P:DNA repair"/>
    <property type="evidence" value="ECO:0007669"/>
    <property type="project" value="UniProtKB-KW"/>
</dbReference>
<feature type="binding site" evidence="15">
    <location>
        <position position="407"/>
    </location>
    <ligand>
        <name>Zn(2+)</name>
        <dbReference type="ChEBI" id="CHEBI:29105"/>
    </ligand>
</feature>
<dbReference type="EMBL" id="FNOU01000002">
    <property type="protein sequence ID" value="SDX39477.1"/>
    <property type="molecule type" value="Genomic_DNA"/>
</dbReference>
<comment type="catalytic activity">
    <reaction evidence="13 15">
        <text>NAD(+) + (deoxyribonucleotide)n-3'-hydroxyl + 5'-phospho-(deoxyribonucleotide)m = (deoxyribonucleotide)n+m + AMP + beta-nicotinamide D-nucleotide.</text>
        <dbReference type="EC" id="6.5.1.2"/>
    </reaction>
</comment>
<dbReference type="CDD" id="cd00114">
    <property type="entry name" value="LIGANc"/>
    <property type="match status" value="1"/>
</dbReference>
<evidence type="ECO:0000256" key="5">
    <source>
        <dbReference type="ARBA" id="ARBA00022705"/>
    </source>
</evidence>
<dbReference type="PROSITE" id="PS01056">
    <property type="entry name" value="DNA_LIGASE_N2"/>
    <property type="match status" value="1"/>
</dbReference>
<dbReference type="InterPro" id="IPR036420">
    <property type="entry name" value="BRCT_dom_sf"/>
</dbReference>
<keyword evidence="6 15" id="KW-0479">Metal-binding</keyword>
<evidence type="ECO:0000256" key="3">
    <source>
        <dbReference type="ARBA" id="ARBA00013308"/>
    </source>
</evidence>
<dbReference type="Pfam" id="PF03119">
    <property type="entry name" value="DNA_ligase_ZBD"/>
    <property type="match status" value="1"/>
</dbReference>
<comment type="function">
    <text evidence="1 15">DNA ligase that catalyzes the formation of phosphodiester linkages between 5'-phosphoryl and 3'-hydroxyl groups in double-stranded DNA using NAD as a coenzyme and as the energy source for the reaction. It is essential for DNA replication and repair of damaged DNA.</text>
</comment>
<dbReference type="SMART" id="SM00292">
    <property type="entry name" value="BRCT"/>
    <property type="match status" value="1"/>
</dbReference>
<dbReference type="InterPro" id="IPR013839">
    <property type="entry name" value="DNAligase_adenylation"/>
</dbReference>
<evidence type="ECO:0000256" key="7">
    <source>
        <dbReference type="ARBA" id="ARBA00022763"/>
    </source>
</evidence>
<dbReference type="InterPro" id="IPR003583">
    <property type="entry name" value="Hlx-hairpin-Hlx_DNA-bd_motif"/>
</dbReference>
<feature type="active site" description="N6-AMP-lysine intermediate" evidence="15">
    <location>
        <position position="115"/>
    </location>
</feature>
<dbReference type="InterPro" id="IPR033136">
    <property type="entry name" value="DNA_ligase_CS"/>
</dbReference>
<dbReference type="FunFam" id="3.30.470.30:FF:000001">
    <property type="entry name" value="DNA ligase"/>
    <property type="match status" value="1"/>
</dbReference>
<feature type="binding site" evidence="15">
    <location>
        <position position="170"/>
    </location>
    <ligand>
        <name>NAD(+)</name>
        <dbReference type="ChEBI" id="CHEBI:57540"/>
    </ligand>
</feature>
<feature type="binding site" evidence="15">
    <location>
        <position position="310"/>
    </location>
    <ligand>
        <name>NAD(+)</name>
        <dbReference type="ChEBI" id="CHEBI:57540"/>
    </ligand>
</feature>
<dbReference type="FunFam" id="1.10.150.20:FF:000006">
    <property type="entry name" value="DNA ligase"/>
    <property type="match status" value="1"/>
</dbReference>
<dbReference type="PANTHER" id="PTHR23389">
    <property type="entry name" value="CHROMOSOME TRANSMISSION FIDELITY FACTOR 18"/>
    <property type="match status" value="1"/>
</dbReference>
<dbReference type="GO" id="GO:0003677">
    <property type="term" value="F:DNA binding"/>
    <property type="evidence" value="ECO:0007669"/>
    <property type="project" value="InterPro"/>
</dbReference>
<evidence type="ECO:0000313" key="18">
    <source>
        <dbReference type="Proteomes" id="UP000199652"/>
    </source>
</evidence>
<evidence type="ECO:0000256" key="2">
    <source>
        <dbReference type="ARBA" id="ARBA00012722"/>
    </source>
</evidence>
<keyword evidence="11 15" id="KW-0234">DNA repair</keyword>
<evidence type="ECO:0000256" key="4">
    <source>
        <dbReference type="ARBA" id="ARBA00022598"/>
    </source>
</evidence>
<dbReference type="EC" id="6.5.1.2" evidence="2 15"/>
<keyword evidence="9 15" id="KW-0460">Magnesium</keyword>
<dbReference type="Gene3D" id="1.10.287.610">
    <property type="entry name" value="Helix hairpin bin"/>
    <property type="match status" value="1"/>
</dbReference>
<dbReference type="GO" id="GO:0005829">
    <property type="term" value="C:cytosol"/>
    <property type="evidence" value="ECO:0007669"/>
    <property type="project" value="TreeGrafter"/>
</dbReference>
<keyword evidence="8 15" id="KW-0862">Zinc</keyword>
<dbReference type="InterPro" id="IPR041663">
    <property type="entry name" value="DisA/LigA_HHH"/>
</dbReference>
<organism evidence="17 18">
    <name type="scientific">Eubacterium barkeri</name>
    <name type="common">Clostridium barkeri</name>
    <dbReference type="NCBI Taxonomy" id="1528"/>
    <lineage>
        <taxon>Bacteria</taxon>
        <taxon>Bacillati</taxon>
        <taxon>Bacillota</taxon>
        <taxon>Clostridia</taxon>
        <taxon>Eubacteriales</taxon>
        <taxon>Eubacteriaceae</taxon>
        <taxon>Eubacterium</taxon>
    </lineage>
</organism>
<dbReference type="SUPFAM" id="SSF47781">
    <property type="entry name" value="RuvA domain 2-like"/>
    <property type="match status" value="1"/>
</dbReference>
<dbReference type="SUPFAM" id="SSF56091">
    <property type="entry name" value="DNA ligase/mRNA capping enzyme, catalytic domain"/>
    <property type="match status" value="1"/>
</dbReference>
<dbReference type="Pfam" id="PF12826">
    <property type="entry name" value="HHH_2"/>
    <property type="match status" value="1"/>
</dbReference>
<evidence type="ECO:0000256" key="8">
    <source>
        <dbReference type="ARBA" id="ARBA00022833"/>
    </source>
</evidence>
<dbReference type="PROSITE" id="PS50172">
    <property type="entry name" value="BRCT"/>
    <property type="match status" value="1"/>
</dbReference>
<evidence type="ECO:0000256" key="6">
    <source>
        <dbReference type="ARBA" id="ARBA00022723"/>
    </source>
</evidence>
<comment type="cofactor">
    <cofactor evidence="15">
        <name>Mg(2+)</name>
        <dbReference type="ChEBI" id="CHEBI:18420"/>
    </cofactor>
    <cofactor evidence="15">
        <name>Mn(2+)</name>
        <dbReference type="ChEBI" id="CHEBI:29035"/>
    </cofactor>
</comment>
<evidence type="ECO:0000259" key="16">
    <source>
        <dbReference type="PROSITE" id="PS50172"/>
    </source>
</evidence>
<keyword evidence="10 15" id="KW-0520">NAD</keyword>
<keyword evidence="18" id="KW-1185">Reference proteome</keyword>
<dbReference type="Pfam" id="PF00533">
    <property type="entry name" value="BRCT"/>
    <property type="match status" value="1"/>
</dbReference>
<keyword evidence="12 15" id="KW-0464">Manganese</keyword>
<gene>
    <name evidence="15" type="primary">ligA</name>
    <name evidence="17" type="ORF">SAMN04488579_10221</name>
</gene>
<dbReference type="GO" id="GO:0003911">
    <property type="term" value="F:DNA ligase (NAD+) activity"/>
    <property type="evidence" value="ECO:0007669"/>
    <property type="project" value="UniProtKB-UniRule"/>
</dbReference>
<dbReference type="SUPFAM" id="SSF50249">
    <property type="entry name" value="Nucleic acid-binding proteins"/>
    <property type="match status" value="1"/>
</dbReference>
<reference evidence="18" key="1">
    <citation type="submission" date="2016-10" db="EMBL/GenBank/DDBJ databases">
        <authorList>
            <person name="Varghese N."/>
            <person name="Submissions S."/>
        </authorList>
    </citation>
    <scope>NUCLEOTIDE SEQUENCE [LARGE SCALE GENOMIC DNA]</scope>
    <source>
        <strain evidence="18">VPI 5359</strain>
    </source>
</reference>
<evidence type="ECO:0000256" key="13">
    <source>
        <dbReference type="ARBA" id="ARBA00034005"/>
    </source>
</evidence>
<dbReference type="OrthoDB" id="9759736at2"/>
<dbReference type="NCBIfam" id="TIGR00575">
    <property type="entry name" value="dnlj"/>
    <property type="match status" value="1"/>
</dbReference>
<dbReference type="HAMAP" id="MF_01588">
    <property type="entry name" value="DNA_ligase_A"/>
    <property type="match status" value="1"/>
</dbReference>
<dbReference type="PIRSF" id="PIRSF001604">
    <property type="entry name" value="LigA"/>
    <property type="match status" value="1"/>
</dbReference>
<keyword evidence="7 15" id="KW-0227">DNA damage</keyword>
<evidence type="ECO:0000256" key="1">
    <source>
        <dbReference type="ARBA" id="ARBA00004067"/>
    </source>
</evidence>
<evidence type="ECO:0000256" key="15">
    <source>
        <dbReference type="HAMAP-Rule" id="MF_01588"/>
    </source>
</evidence>
<dbReference type="Gene3D" id="3.30.470.30">
    <property type="entry name" value="DNA ligase/mRNA capping enzyme"/>
    <property type="match status" value="1"/>
</dbReference>
<feature type="binding site" evidence="15">
    <location>
        <begin position="84"/>
        <end position="85"/>
    </location>
    <ligand>
        <name>NAD(+)</name>
        <dbReference type="ChEBI" id="CHEBI:57540"/>
    </ligand>
</feature>
<dbReference type="GO" id="GO:0006260">
    <property type="term" value="P:DNA replication"/>
    <property type="evidence" value="ECO:0007669"/>
    <property type="project" value="UniProtKB-KW"/>
</dbReference>
<dbReference type="Gene3D" id="6.20.10.30">
    <property type="match status" value="1"/>
</dbReference>
<feature type="binding site" evidence="15">
    <location>
        <position position="404"/>
    </location>
    <ligand>
        <name>Zn(2+)</name>
        <dbReference type="ChEBI" id="CHEBI:29105"/>
    </ligand>
</feature>
<dbReference type="InterPro" id="IPR012340">
    <property type="entry name" value="NA-bd_OB-fold"/>
</dbReference>
<dbReference type="Gene3D" id="2.40.50.140">
    <property type="entry name" value="Nucleic acid-binding proteins"/>
    <property type="match status" value="1"/>
</dbReference>